<keyword evidence="5" id="KW-1185">Reference proteome</keyword>
<sequence length="520" mass="56332">MSLRVALDPKASEESVFDALIAARDRYGDKEILEDQDRKPLTYTGLIRAAFVLGRKIAAMTQPGERVGILLPSSMGVVVTFYGLHAFGRVPVMLNFTSGEANLKAAIKASGLTRVLTAKRFIDQAKLDDLIVDLSTVAEIVWLDDVRKTIGLQDKLFGLMAGLMPRRFRAATDPHSPGVVLFTSGSFGAPKGVVLSQSNLVSNCRQVATHIKLDPDWVVFNPLPTFHCFGLTGGALFPIVNGMKAFQYPSPLHAKQITDLLAKLNTAILFATDTFLNQYARVAGPDDFGTLKFVVAGAERVRDETRHLFNTKFGGVKLLEGYGATEAAPVVAVNHPDRNRPGTVGQIMPGMEYRIEPVPGITEGGRLFLRGPNVMEGYLSPTDPDVIEPLEGGWHDTGDIVSIDDEDYITILGRVKRFAKIGGEMVSLTAVEGLAAAVWPDARHAVVSIADSRKGEKLVLVTDCKDADVARMAEWAREHGAPELAVPKKIMRVAEVPVLGTGKTDYVTIQKMAESEAKAA</sequence>
<comment type="similarity">
    <text evidence="1">Belongs to the ATP-dependent AMP-binding enzyme family.</text>
</comment>
<accession>A0ABX7BUD3</accession>
<dbReference type="PANTHER" id="PTHR43201">
    <property type="entry name" value="ACYL-COA SYNTHETASE"/>
    <property type="match status" value="1"/>
</dbReference>
<keyword evidence="2" id="KW-0436">Ligase</keyword>
<dbReference type="EMBL" id="CP067977">
    <property type="protein sequence ID" value="QQQ19080.1"/>
    <property type="molecule type" value="Genomic_DNA"/>
</dbReference>
<dbReference type="InterPro" id="IPR000873">
    <property type="entry name" value="AMP-dep_synth/lig_dom"/>
</dbReference>
<evidence type="ECO:0000259" key="3">
    <source>
        <dbReference type="Pfam" id="PF00501"/>
    </source>
</evidence>
<gene>
    <name evidence="4" type="ORF">JIP62_02830</name>
</gene>
<dbReference type="SUPFAM" id="SSF56801">
    <property type="entry name" value="Acetyl-CoA synthetase-like"/>
    <property type="match status" value="1"/>
</dbReference>
<evidence type="ECO:0000256" key="2">
    <source>
        <dbReference type="ARBA" id="ARBA00022598"/>
    </source>
</evidence>
<dbReference type="InterPro" id="IPR045851">
    <property type="entry name" value="AMP-bd_C_sf"/>
</dbReference>
<dbReference type="Gene3D" id="3.30.300.30">
    <property type="match status" value="1"/>
</dbReference>
<feature type="domain" description="AMP-dependent synthetase/ligase" evidence="3">
    <location>
        <begin position="25"/>
        <end position="379"/>
    </location>
</feature>
<evidence type="ECO:0000313" key="5">
    <source>
        <dbReference type="Proteomes" id="UP000595448"/>
    </source>
</evidence>
<evidence type="ECO:0000313" key="4">
    <source>
        <dbReference type="EMBL" id="QQQ19080.1"/>
    </source>
</evidence>
<reference evidence="4 5" key="1">
    <citation type="submission" date="2021-01" db="EMBL/GenBank/DDBJ databases">
        <title>Brevundimonas vitis sp. nov., an bacterium isolated from grape (Vitis vinifera).</title>
        <authorList>
            <person name="Jiang L."/>
            <person name="Lee J."/>
        </authorList>
    </citation>
    <scope>NUCLEOTIDE SEQUENCE [LARGE SCALE GENOMIC DNA]</scope>
    <source>
        <strain evidence="4 5">GRTSA-9</strain>
    </source>
</reference>
<dbReference type="PANTHER" id="PTHR43201:SF5">
    <property type="entry name" value="MEDIUM-CHAIN ACYL-COA LIGASE ACSF2, MITOCHONDRIAL"/>
    <property type="match status" value="1"/>
</dbReference>
<evidence type="ECO:0000256" key="1">
    <source>
        <dbReference type="ARBA" id="ARBA00006432"/>
    </source>
</evidence>
<dbReference type="Pfam" id="PF00501">
    <property type="entry name" value="AMP-binding"/>
    <property type="match status" value="1"/>
</dbReference>
<dbReference type="Gene3D" id="3.40.50.12780">
    <property type="entry name" value="N-terminal domain of ligase-like"/>
    <property type="match status" value="1"/>
</dbReference>
<protein>
    <submittedName>
        <fullName evidence="4">AMP-binding protein</fullName>
    </submittedName>
</protein>
<organism evidence="4 5">
    <name type="scientific">Brevundimonas vitisensis</name>
    <dbReference type="NCBI Taxonomy" id="2800818"/>
    <lineage>
        <taxon>Bacteria</taxon>
        <taxon>Pseudomonadati</taxon>
        <taxon>Pseudomonadota</taxon>
        <taxon>Alphaproteobacteria</taxon>
        <taxon>Caulobacterales</taxon>
        <taxon>Caulobacteraceae</taxon>
        <taxon>Brevundimonas</taxon>
    </lineage>
</organism>
<dbReference type="InterPro" id="IPR042099">
    <property type="entry name" value="ANL_N_sf"/>
</dbReference>
<dbReference type="Proteomes" id="UP000595448">
    <property type="component" value="Chromosome"/>
</dbReference>
<name>A0ABX7BUD3_9CAUL</name>
<proteinExistence type="inferred from homology"/>